<protein>
    <recommendedName>
        <fullName evidence="3">DNA transfer protein</fullName>
    </recommendedName>
</protein>
<name>A0ABV0BMA5_9HYPH</name>
<accession>A0ABV0BMA5</accession>
<proteinExistence type="predicted"/>
<comment type="caution">
    <text evidence="1">The sequence shown here is derived from an EMBL/GenBank/DDBJ whole genome shotgun (WGS) entry which is preliminary data.</text>
</comment>
<reference evidence="1 2" key="1">
    <citation type="submission" date="2024-04" db="EMBL/GenBank/DDBJ databases">
        <title>A novel species isolated from cricket.</title>
        <authorList>
            <person name="Wang H.-C."/>
        </authorList>
    </citation>
    <scope>NUCLEOTIDE SEQUENCE [LARGE SCALE GENOMIC DNA]</scope>
    <source>
        <strain evidence="1 2">WL0021</strain>
    </source>
</reference>
<sequence length="277" mass="28771">MASIFSGKGGRQASMEENKQLMTGLKGAGEALELGKNIAANYLNKNQGIYENAYNNAQGLLDSAYGSAQSQLKGAADTYNPFYNTGMQANTAYANAMGLNGAEGYAQAMQDFRTGPGYQFMMDQGVDALNRSAAARGSLASGNNTVDILKYAQGTADQTYSNYLSNLNNMTNTGMQAANGIANANQGLASLAMNYGNQGAQLAQGLGDRLGGLNSALANNELGFSQQLAQNTLNVSDKMAENTGQGYMAGQQAASNRFGAIMGGIQTGASILGAMML</sequence>
<evidence type="ECO:0008006" key="3">
    <source>
        <dbReference type="Google" id="ProtNLM"/>
    </source>
</evidence>
<evidence type="ECO:0000313" key="2">
    <source>
        <dbReference type="Proteomes" id="UP001418637"/>
    </source>
</evidence>
<dbReference type="Proteomes" id="UP001418637">
    <property type="component" value="Unassembled WGS sequence"/>
</dbReference>
<keyword evidence="2" id="KW-1185">Reference proteome</keyword>
<evidence type="ECO:0000313" key="1">
    <source>
        <dbReference type="EMBL" id="MEN3931411.1"/>
    </source>
</evidence>
<dbReference type="RefSeq" id="WP_346337441.1">
    <property type="nucleotide sequence ID" value="NZ_JBBYXI010000003.1"/>
</dbReference>
<organism evidence="1 2">
    <name type="scientific">Hohaiivirga grylli</name>
    <dbReference type="NCBI Taxonomy" id="3133970"/>
    <lineage>
        <taxon>Bacteria</taxon>
        <taxon>Pseudomonadati</taxon>
        <taxon>Pseudomonadota</taxon>
        <taxon>Alphaproteobacteria</taxon>
        <taxon>Hyphomicrobiales</taxon>
        <taxon>Methylobacteriaceae</taxon>
        <taxon>Hohaiivirga</taxon>
    </lineage>
</organism>
<dbReference type="EMBL" id="JBBYXI010000003">
    <property type="protein sequence ID" value="MEN3931411.1"/>
    <property type="molecule type" value="Genomic_DNA"/>
</dbReference>
<gene>
    <name evidence="1" type="ORF">WJT86_10120</name>
</gene>